<dbReference type="Proteomes" id="UP001281761">
    <property type="component" value="Unassembled WGS sequence"/>
</dbReference>
<proteinExistence type="predicted"/>
<gene>
    <name evidence="2" type="ORF">BLNAU_14075</name>
    <name evidence="1" type="ORF">BLNAU_16550</name>
    <name evidence="3" type="ORF">BLNAU_9848</name>
</gene>
<keyword evidence="4" id="KW-1185">Reference proteome</keyword>
<comment type="caution">
    <text evidence="3">The sequence shown here is derived from an EMBL/GenBank/DDBJ whole genome shotgun (WGS) entry which is preliminary data.</text>
</comment>
<reference evidence="3 4" key="1">
    <citation type="journal article" date="2022" name="bioRxiv">
        <title>Genomics of Preaxostyla Flagellates Illuminates Evolutionary Transitions and the Path Towards Mitochondrial Loss.</title>
        <authorList>
            <person name="Novak L.V.F."/>
            <person name="Treitli S.C."/>
            <person name="Pyrih J."/>
            <person name="Halakuc P."/>
            <person name="Pipaliya S.V."/>
            <person name="Vacek V."/>
            <person name="Brzon O."/>
            <person name="Soukal P."/>
            <person name="Eme L."/>
            <person name="Dacks J.B."/>
            <person name="Karnkowska A."/>
            <person name="Elias M."/>
            <person name="Hampl V."/>
        </authorList>
    </citation>
    <scope>NUCLEOTIDE SEQUENCE [LARGE SCALE GENOMIC DNA]</scope>
    <source>
        <strain evidence="3">NAU3</strain>
        <tissue evidence="3">Gut</tissue>
    </source>
</reference>
<protein>
    <submittedName>
        <fullName evidence="3">Uncharacterized protein</fullName>
    </submittedName>
</protein>
<evidence type="ECO:0000313" key="2">
    <source>
        <dbReference type="EMBL" id="KAK2950997.1"/>
    </source>
</evidence>
<evidence type="ECO:0000313" key="4">
    <source>
        <dbReference type="Proteomes" id="UP001281761"/>
    </source>
</evidence>
<evidence type="ECO:0000313" key="1">
    <source>
        <dbReference type="EMBL" id="KAK2948481.1"/>
    </source>
</evidence>
<dbReference type="EMBL" id="JARBJD010000175">
    <property type="protein sequence ID" value="KAK2948481.1"/>
    <property type="molecule type" value="Genomic_DNA"/>
</dbReference>
<evidence type="ECO:0000313" key="3">
    <source>
        <dbReference type="EMBL" id="KAK2955119.1"/>
    </source>
</evidence>
<organism evidence="3 4">
    <name type="scientific">Blattamonas nauphoetae</name>
    <dbReference type="NCBI Taxonomy" id="2049346"/>
    <lineage>
        <taxon>Eukaryota</taxon>
        <taxon>Metamonada</taxon>
        <taxon>Preaxostyla</taxon>
        <taxon>Oxymonadida</taxon>
        <taxon>Blattamonas</taxon>
    </lineage>
</organism>
<sequence length="208" mass="23122">MLVLTCSACSSMMKRGWDGERSIRLCILTYLSQLWIVRTERSRVNGRASAFHVDSAKYGSVKDDDVMYVIACSRTLAPLIHKHNEMSEFERVDDVDASELVSIVRCPPTIRMKISGNESERTTSTFPLLPLLTTNEGEQAVPLSLSIQTQSQLRAEATFSLVLNEQCRFRSPQNNVESAVDAEAAKIITSSGRETVESDNVAPKMVHP</sequence>
<name>A0ABQ9XUG5_9EUKA</name>
<dbReference type="EMBL" id="JARBJD010000070">
    <property type="protein sequence ID" value="KAK2955119.1"/>
    <property type="molecule type" value="Genomic_DNA"/>
</dbReference>
<accession>A0ABQ9XUG5</accession>
<dbReference type="EMBL" id="JARBJD010000126">
    <property type="protein sequence ID" value="KAK2950997.1"/>
    <property type="molecule type" value="Genomic_DNA"/>
</dbReference>